<feature type="region of interest" description="Disordered" evidence="1">
    <location>
        <begin position="397"/>
        <end position="548"/>
    </location>
</feature>
<feature type="region of interest" description="Disordered" evidence="1">
    <location>
        <begin position="1"/>
        <end position="379"/>
    </location>
</feature>
<evidence type="ECO:0000313" key="2">
    <source>
        <dbReference type="EMBL" id="KAE8244463.1"/>
    </source>
</evidence>
<protein>
    <submittedName>
        <fullName evidence="2">Uncharacterized protein</fullName>
    </submittedName>
</protein>
<organism evidence="2 3">
    <name type="scientific">Tilletia indica</name>
    <dbReference type="NCBI Taxonomy" id="43049"/>
    <lineage>
        <taxon>Eukaryota</taxon>
        <taxon>Fungi</taxon>
        <taxon>Dikarya</taxon>
        <taxon>Basidiomycota</taxon>
        <taxon>Ustilaginomycotina</taxon>
        <taxon>Exobasidiomycetes</taxon>
        <taxon>Tilletiales</taxon>
        <taxon>Tilletiaceae</taxon>
        <taxon>Tilletia</taxon>
    </lineage>
</organism>
<evidence type="ECO:0000313" key="3">
    <source>
        <dbReference type="Proteomes" id="UP000077521"/>
    </source>
</evidence>
<feature type="compositionally biased region" description="Basic and acidic residues" evidence="1">
    <location>
        <begin position="69"/>
        <end position="78"/>
    </location>
</feature>
<comment type="caution">
    <text evidence="2">The sequence shown here is derived from an EMBL/GenBank/DDBJ whole genome shotgun (WGS) entry which is preliminary data.</text>
</comment>
<feature type="compositionally biased region" description="Polar residues" evidence="1">
    <location>
        <begin position="158"/>
        <end position="175"/>
    </location>
</feature>
<proteinExistence type="predicted"/>
<reference evidence="2" key="2">
    <citation type="journal article" date="2019" name="IMA Fungus">
        <title>Genome sequencing and comparison of five Tilletia species to identify candidate genes for the detection of regulated species infecting wheat.</title>
        <authorList>
            <person name="Nguyen H.D.T."/>
            <person name="Sultana T."/>
            <person name="Kesanakurti P."/>
            <person name="Hambleton S."/>
        </authorList>
    </citation>
    <scope>NUCLEOTIDE SEQUENCE</scope>
    <source>
        <strain evidence="2">DAOMC 236416</strain>
    </source>
</reference>
<reference evidence="2" key="1">
    <citation type="submission" date="2016-04" db="EMBL/GenBank/DDBJ databases">
        <authorList>
            <person name="Nguyen H.D."/>
            <person name="Samba Siva P."/>
            <person name="Cullis J."/>
            <person name="Levesque C.A."/>
            <person name="Hambleton S."/>
        </authorList>
    </citation>
    <scope>NUCLEOTIDE SEQUENCE</scope>
    <source>
        <strain evidence="2">DAOMC 236416</strain>
    </source>
</reference>
<feature type="compositionally biased region" description="Basic and acidic residues" evidence="1">
    <location>
        <begin position="1"/>
        <end position="14"/>
    </location>
</feature>
<name>A0A177T578_9BASI</name>
<feature type="compositionally biased region" description="Low complexity" evidence="1">
    <location>
        <begin position="507"/>
        <end position="521"/>
    </location>
</feature>
<feature type="compositionally biased region" description="Low complexity" evidence="1">
    <location>
        <begin position="248"/>
        <end position="269"/>
    </location>
</feature>
<feature type="compositionally biased region" description="Low complexity" evidence="1">
    <location>
        <begin position="315"/>
        <end position="330"/>
    </location>
</feature>
<feature type="compositionally biased region" description="Polar residues" evidence="1">
    <location>
        <begin position="289"/>
        <end position="306"/>
    </location>
</feature>
<dbReference type="AlphaFoldDB" id="A0A177T578"/>
<evidence type="ECO:0000256" key="1">
    <source>
        <dbReference type="SAM" id="MobiDB-lite"/>
    </source>
</evidence>
<feature type="compositionally biased region" description="Polar residues" evidence="1">
    <location>
        <begin position="349"/>
        <end position="363"/>
    </location>
</feature>
<accession>A0A177T578</accession>
<feature type="compositionally biased region" description="Acidic residues" evidence="1">
    <location>
        <begin position="474"/>
        <end position="486"/>
    </location>
</feature>
<feature type="compositionally biased region" description="Basic and acidic residues" evidence="1">
    <location>
        <begin position="107"/>
        <end position="120"/>
    </location>
</feature>
<keyword evidence="3" id="KW-1185">Reference proteome</keyword>
<feature type="compositionally biased region" description="Low complexity" evidence="1">
    <location>
        <begin position="189"/>
        <end position="201"/>
    </location>
</feature>
<sequence>MRTDSEDSAAREHAPQMFPSLVDRLNFHSTGVRHSGGPNDNDVSARGSKSTSAATKAKTAASLTGIGKENARGSDKPLARPSSATKSPSLFIPSPRSAPTFASGKGKTREDGQIDAESARSKAAGGNRSMVITLDSSSYSSDDELPSFVASKSRDSASRFSGQSSRLPSPRQSASGLRATKTKKPAGVAESSASSSPSLASWLNIPGSSTRTPHKSPQLGKRRAVEVIEIPDSQEDVHSIQEVSTPRASLAQHAGSSSSASIAGPPSSADRFWDSISASQLDRLEQPVRSRSSVIAQKQAATPLSSRSKRQLPHSASASTGTSRGARTRAVSITDDDDDILAVSGGPPLQSTPAQSRPSASTHHNTREELFPDPDFDDAFLSFYDDDDDALAMIEEQAMASTSTSIRRAHSDSEPIAPPHHIPLSALPEYKRRKYLEQFGNPSNDDDDDVPRRGGGGGARGRYGARSAGRGNDDEVDDDYEDWASDQDERPNKAKTSSSRFTGRKAGGSSSNNSAKAARGSGYRRPYNRGGWSRGRGRGRGSGSRGGW</sequence>
<dbReference type="EMBL" id="LWDF02000649">
    <property type="protein sequence ID" value="KAE8244463.1"/>
    <property type="molecule type" value="Genomic_DNA"/>
</dbReference>
<feature type="compositionally biased region" description="Low complexity" evidence="1">
    <location>
        <begin position="48"/>
        <end position="62"/>
    </location>
</feature>
<dbReference type="Proteomes" id="UP000077521">
    <property type="component" value="Unassembled WGS sequence"/>
</dbReference>
<gene>
    <name evidence="2" type="ORF">A4X13_0g6578</name>
</gene>